<gene>
    <name evidence="3" type="ORF">OXX778_LOCUS18544</name>
</gene>
<protein>
    <recommendedName>
        <fullName evidence="2">DUF6570 domain-containing protein</fullName>
    </recommendedName>
</protein>
<dbReference type="AlphaFoldDB" id="A0A814K0N1"/>
<dbReference type="EMBL" id="CAJNOC010005189">
    <property type="protein sequence ID" value="CAF1045128.1"/>
    <property type="molecule type" value="Genomic_DNA"/>
</dbReference>
<evidence type="ECO:0000313" key="3">
    <source>
        <dbReference type="EMBL" id="CAF1045128.1"/>
    </source>
</evidence>
<keyword evidence="4" id="KW-1185">Reference proteome</keyword>
<dbReference type="Proteomes" id="UP000663879">
    <property type="component" value="Unassembled WGS sequence"/>
</dbReference>
<feature type="region of interest" description="Disordered" evidence="1">
    <location>
        <begin position="1"/>
        <end position="42"/>
    </location>
</feature>
<organism evidence="3 4">
    <name type="scientific">Brachionus calyciflorus</name>
    <dbReference type="NCBI Taxonomy" id="104777"/>
    <lineage>
        <taxon>Eukaryota</taxon>
        <taxon>Metazoa</taxon>
        <taxon>Spiralia</taxon>
        <taxon>Gnathifera</taxon>
        <taxon>Rotifera</taxon>
        <taxon>Eurotatoria</taxon>
        <taxon>Monogononta</taxon>
        <taxon>Pseudotrocha</taxon>
        <taxon>Ploima</taxon>
        <taxon>Brachionidae</taxon>
        <taxon>Brachionus</taxon>
    </lineage>
</organism>
<proteinExistence type="predicted"/>
<feature type="compositionally biased region" description="Pro residues" evidence="1">
    <location>
        <begin position="13"/>
        <end position="36"/>
    </location>
</feature>
<feature type="domain" description="DUF6570" evidence="2">
    <location>
        <begin position="240"/>
        <end position="319"/>
    </location>
</feature>
<dbReference type="InterPro" id="IPR046700">
    <property type="entry name" value="DUF6570"/>
</dbReference>
<evidence type="ECO:0000313" key="4">
    <source>
        <dbReference type="Proteomes" id="UP000663879"/>
    </source>
</evidence>
<reference evidence="3" key="1">
    <citation type="submission" date="2021-02" db="EMBL/GenBank/DDBJ databases">
        <authorList>
            <person name="Nowell W R."/>
        </authorList>
    </citation>
    <scope>NUCLEOTIDE SEQUENCE</scope>
    <source>
        <strain evidence="3">Ploen Becks lab</strain>
    </source>
</reference>
<evidence type="ECO:0000259" key="2">
    <source>
        <dbReference type="Pfam" id="PF20209"/>
    </source>
</evidence>
<sequence length="321" mass="36912">MFKPNHYHKKKTAPPPAPPQAPPLAPPPASPLPPPQTKTSNLISNNQKKKELIQCNHCFRNDHLRKTSINCLRNKNNPNFVPINISIEPPALSLDQTCMLEYTVHTQNSIENDLHLSHQNNLSPNPTSLLTLETSDLNENTPRIRTPEQILNNRNIAKQNYQKKRNLNQHLDEQDQQKKYLKEFNCHANGPLHEQKWAKEKMKNFNIGMDEIKQYYCDNCHELWPSKLNYCLQCKIDKIKYSKANDMIPGIDELDFVQKKSFEDLTMIEEMLISPILVVMSVFRLPGGAIATKGFCANFSQNIQPIINILPRLPKDLPILI</sequence>
<comment type="caution">
    <text evidence="3">The sequence shown here is derived from an EMBL/GenBank/DDBJ whole genome shotgun (WGS) entry which is preliminary data.</text>
</comment>
<dbReference type="Pfam" id="PF20209">
    <property type="entry name" value="DUF6570"/>
    <property type="match status" value="1"/>
</dbReference>
<name>A0A814K0N1_9BILA</name>
<feature type="compositionally biased region" description="Basic residues" evidence="1">
    <location>
        <begin position="1"/>
        <end position="12"/>
    </location>
</feature>
<dbReference type="OrthoDB" id="8196283at2759"/>
<accession>A0A814K0N1</accession>
<evidence type="ECO:0000256" key="1">
    <source>
        <dbReference type="SAM" id="MobiDB-lite"/>
    </source>
</evidence>